<dbReference type="Gene3D" id="1.10.287.1490">
    <property type="match status" value="1"/>
</dbReference>
<dbReference type="RefSeq" id="WP_353547928.1">
    <property type="nucleotide sequence ID" value="NZ_JAGKSB010000017.1"/>
</dbReference>
<keyword evidence="3" id="KW-0812">Transmembrane</keyword>
<organism evidence="5 6">
    <name type="scientific">Rhinopithecimicrobium faecis</name>
    <dbReference type="NCBI Taxonomy" id="2820698"/>
    <lineage>
        <taxon>Bacteria</taxon>
        <taxon>Pseudomonadati</taxon>
        <taxon>Bacteroidota</taxon>
        <taxon>Sphingobacteriia</taxon>
        <taxon>Sphingobacteriales</taxon>
        <taxon>Sphingobacteriaceae</taxon>
        <taxon>Rhinopithecimicrobium</taxon>
    </lineage>
</organism>
<keyword evidence="3" id="KW-0472">Membrane</keyword>
<keyword evidence="6" id="KW-1185">Reference proteome</keyword>
<feature type="transmembrane region" description="Helical" evidence="3">
    <location>
        <begin position="556"/>
        <end position="579"/>
    </location>
</feature>
<feature type="transmembrane region" description="Helical" evidence="3">
    <location>
        <begin position="157"/>
        <end position="175"/>
    </location>
</feature>
<dbReference type="Proteomes" id="UP000679691">
    <property type="component" value="Unassembled WGS sequence"/>
</dbReference>
<feature type="transmembrane region" description="Helical" evidence="3">
    <location>
        <begin position="483"/>
        <end position="508"/>
    </location>
</feature>
<evidence type="ECO:0000313" key="6">
    <source>
        <dbReference type="Proteomes" id="UP000679691"/>
    </source>
</evidence>
<feature type="transmembrane region" description="Helical" evidence="3">
    <location>
        <begin position="514"/>
        <end position="535"/>
    </location>
</feature>
<comment type="caution">
    <text evidence="5">The sequence shown here is derived from an EMBL/GenBank/DDBJ whole genome shotgun (WGS) entry which is preliminary data.</text>
</comment>
<dbReference type="AlphaFoldDB" id="A0A8T4HDP1"/>
<name>A0A8T4HDP1_9SPHI</name>
<sequence>MGKKLTQEDLVLNIIVNGNKAKSEIGQLGRNIQDTKVKLSAAQEEMKKLDRQGQSNSTRYQELSRQVQQYNATITDSKKRLAELNQSMKLEDQSIKQLETSLKRLKNLRKESAPNSDQYAEYSKQITAVTGRLRELQVGTEQTGNVLSNMGSNLNKYIGIAVAAGASFIAFWSGVKGATDEYAKFDDILSDVMKTTNLNKDAVKELNAELETLQTRTSQEDLLGLSRIAGKLGYTEIAEISEFVRANNEIVVALNDDLGGNVEETVNIIGKLVDIFKLKDMYSTEDAFRKVGSAINELGMASTANEGYMVEFARRMAGVAPLAGITIEQILGLGATLDQLGQSEEVASTALSKLFVKMASDASTFAKYAGMSITDFKKLLEDDFMLAFTRVLQGVKDNSAGINELAATLGDLGEDSGRVIGVLGTMANNVDVLTGSIALSNKAMQDGTSITTEYNIKNENAAAKLEMAQKEAAKFRRELGEKLWPIMTTGNSLLTIFYQVLATAITFIASNIKLISVLAITLSVYTLSVNAATLAEYAKAKATAIATAATRLFNAAIAANPLGLFLTALVGVASALLIYRDHSQDAQLATKELSGSMKEAKKDYERQTQAIERNLAAALDKTKSDGLRLAAIKNLRDAMPGVLQDYSDEAIMAGKATAAIKDQIKQLITLSTVRAYQSKMEKLSAQKLDLNDQLERGYQGAGFSDKLSIMPEIIFSSNYEKSYQEAVKKRIGAIEKAQAMIGNKALEEQAKLNASLVALPSTNIPNNKVTLMDADKPKKDAGIQKVQDRIAVEIDSWKKMNTIQNDGMDKQLIDLDAKYAEFLKITTHHESKRAEVAEIYTTLKLKRLHELDEQAAKDYLAQKKQEFESSSQLIRSQAEAEYQFKLQQIDLQNTTEEEKFLQKTLLEEDYRLQQFNQQQQDLVAKALLLTQFEESGNLEIEQVKQIAEEKAKIQKDYVNNQIAESQRESAKRLEIERNTNEALYQLKADTVKAYENAFSIIGGFFSENAKIANIFLVLEKAAAAASVIVNLQKEIAGYYAANALLGPAGAVIASTMAGAAKIRAGISLATIAATTIQGISSNNKKSKDKSSTTVSGRESGGYFSVTREQDGRKFRAQSNPGKRGFINRPTVLVGENGNEWVANASVVNNPELRPIIDVLDIAQKNGHISSLTLREVLAQANGRIAGRENGGFFKQSKNNVATQAPSFEELALILKSQSALVEKLTNQLDKGITAEVSLLGKGGFIEKQKELASIQSNANL</sequence>
<keyword evidence="3" id="KW-1133">Transmembrane helix</keyword>
<evidence type="ECO:0000259" key="4">
    <source>
        <dbReference type="Pfam" id="PF10145"/>
    </source>
</evidence>
<dbReference type="EMBL" id="JAGKSB010000017">
    <property type="protein sequence ID" value="MBP3944415.1"/>
    <property type="molecule type" value="Genomic_DNA"/>
</dbReference>
<evidence type="ECO:0000256" key="3">
    <source>
        <dbReference type="SAM" id="Phobius"/>
    </source>
</evidence>
<feature type="domain" description="Phage tail tape measure protein" evidence="4">
    <location>
        <begin position="202"/>
        <end position="399"/>
    </location>
</feature>
<gene>
    <name evidence="5" type="ORF">J5U18_12775</name>
</gene>
<feature type="region of interest" description="Disordered" evidence="2">
    <location>
        <begin position="1081"/>
        <end position="1103"/>
    </location>
</feature>
<proteinExistence type="predicted"/>
<dbReference type="PANTHER" id="PTHR45615:SF63">
    <property type="entry name" value="CHROMOSOME UNDETERMINED SCAFFOLD_10, WHOLE GENOME SHOTGUN SEQUENCE"/>
    <property type="match status" value="1"/>
</dbReference>
<dbReference type="InterPro" id="IPR010090">
    <property type="entry name" value="Phage_tape_meas"/>
</dbReference>
<evidence type="ECO:0000313" key="5">
    <source>
        <dbReference type="EMBL" id="MBP3944415.1"/>
    </source>
</evidence>
<evidence type="ECO:0000256" key="2">
    <source>
        <dbReference type="SAM" id="MobiDB-lite"/>
    </source>
</evidence>
<dbReference type="PANTHER" id="PTHR45615">
    <property type="entry name" value="MYOSIN HEAVY CHAIN, NON-MUSCLE"/>
    <property type="match status" value="1"/>
</dbReference>
<reference evidence="5" key="1">
    <citation type="submission" date="2021-03" db="EMBL/GenBank/DDBJ databases">
        <authorList>
            <person name="Lu T."/>
            <person name="Wang Q."/>
            <person name="Han X."/>
        </authorList>
    </citation>
    <scope>NUCLEOTIDE SEQUENCE</scope>
    <source>
        <strain evidence="5">WQ 2009</strain>
    </source>
</reference>
<keyword evidence="1" id="KW-0175">Coiled coil</keyword>
<dbReference type="Pfam" id="PF10145">
    <property type="entry name" value="PhageMin_Tail"/>
    <property type="match status" value="1"/>
</dbReference>
<accession>A0A8T4HDP1</accession>
<protein>
    <submittedName>
        <fullName evidence="5">Phage tail tape measure protein</fullName>
    </submittedName>
</protein>
<evidence type="ECO:0000256" key="1">
    <source>
        <dbReference type="SAM" id="Coils"/>
    </source>
</evidence>
<dbReference type="NCBIfam" id="TIGR01760">
    <property type="entry name" value="tape_meas_TP901"/>
    <property type="match status" value="1"/>
</dbReference>
<feature type="coiled-coil region" evidence="1">
    <location>
        <begin position="451"/>
        <end position="478"/>
    </location>
</feature>
<feature type="coiled-coil region" evidence="1">
    <location>
        <begin position="25"/>
        <end position="108"/>
    </location>
</feature>